<feature type="compositionally biased region" description="Basic and acidic residues" evidence="2">
    <location>
        <begin position="107"/>
        <end position="116"/>
    </location>
</feature>
<accession>A0A1Y1IVA6</accession>
<evidence type="ECO:0000313" key="3">
    <source>
        <dbReference type="EMBL" id="GAQ93321.1"/>
    </source>
</evidence>
<dbReference type="AlphaFoldDB" id="A0A1Y1IVA6"/>
<feature type="region of interest" description="Disordered" evidence="2">
    <location>
        <begin position="170"/>
        <end position="202"/>
    </location>
</feature>
<feature type="compositionally biased region" description="Basic and acidic residues" evidence="2">
    <location>
        <begin position="329"/>
        <end position="342"/>
    </location>
</feature>
<name>A0A1Y1IVA6_KLENI</name>
<feature type="region of interest" description="Disordered" evidence="2">
    <location>
        <begin position="507"/>
        <end position="549"/>
    </location>
</feature>
<feature type="region of interest" description="Disordered" evidence="2">
    <location>
        <begin position="231"/>
        <end position="261"/>
    </location>
</feature>
<evidence type="ECO:0000256" key="1">
    <source>
        <dbReference type="SAM" id="Coils"/>
    </source>
</evidence>
<dbReference type="EMBL" id="DF238388">
    <property type="protein sequence ID" value="GAQ93321.1"/>
    <property type="molecule type" value="Genomic_DNA"/>
</dbReference>
<protein>
    <submittedName>
        <fullName evidence="3">Uncharacterized protein</fullName>
    </submittedName>
</protein>
<gene>
    <name evidence="3" type="ORF">KFL_014390010</name>
</gene>
<feature type="region of interest" description="Disordered" evidence="2">
    <location>
        <begin position="79"/>
        <end position="119"/>
    </location>
</feature>
<dbReference type="Proteomes" id="UP000054558">
    <property type="component" value="Unassembled WGS sequence"/>
</dbReference>
<sequence>MMARIEQNHLAQTPNGRDLTDSEDPHGAKLEREQGDSEGSLSLRRLLGIQARNLFPQSLSPCTHDLAAYFTLAVPATTYGSESSQPQSHSGPPPKLLIKSISYDPGPLKKESETSRSSEGGEIFYSSELAWGTLAPEWGVIDLALMSSHALAHCGPLRVSVFVAATERGQNGGAEEEQDWGRGGAAVQEVGGGGNESKLGEGRSVLEGLPATGQRRWGTLPGGRNWKVRRREGEEVSAISAKGGESSRFQKDRDNDGEEDNEMGGVVEIVEEEVVRMDVDLRHLVRLQYPPWELNADGGVNALLFQAPDGWYVLPDSPLAAAHELNGSTDDHEGGGGHGRGEKKVGVQVTLEELQEGVYAAGGATARLGRARARRDAMKEAVRCRGEERQALFERAAAAQKAHRRVAALREELEREKNALAAARARIEERKAEVLERAPGLLGAATTLAGARKRLDAAAALLASGTGHGHVAQLQHRLAARRRRLLGRLLTLYPALLPCAVTPFVPPRTKPPPSAAASPSPTPLHSRTVSQIDLARPPPSLSPPLPDTP</sequence>
<reference evidence="3 4" key="1">
    <citation type="journal article" date="2014" name="Nat. Commun.">
        <title>Klebsormidium flaccidum genome reveals primary factors for plant terrestrial adaptation.</title>
        <authorList>
            <person name="Hori K."/>
            <person name="Maruyama F."/>
            <person name="Fujisawa T."/>
            <person name="Togashi T."/>
            <person name="Yamamoto N."/>
            <person name="Seo M."/>
            <person name="Sato S."/>
            <person name="Yamada T."/>
            <person name="Mori H."/>
            <person name="Tajima N."/>
            <person name="Moriyama T."/>
            <person name="Ikeuchi M."/>
            <person name="Watanabe M."/>
            <person name="Wada H."/>
            <person name="Kobayashi K."/>
            <person name="Saito M."/>
            <person name="Masuda T."/>
            <person name="Sasaki-Sekimoto Y."/>
            <person name="Mashiguchi K."/>
            <person name="Awai K."/>
            <person name="Shimojima M."/>
            <person name="Masuda S."/>
            <person name="Iwai M."/>
            <person name="Nobusawa T."/>
            <person name="Narise T."/>
            <person name="Kondo S."/>
            <person name="Saito H."/>
            <person name="Sato R."/>
            <person name="Murakawa M."/>
            <person name="Ihara Y."/>
            <person name="Oshima-Yamada Y."/>
            <person name="Ohtaka K."/>
            <person name="Satoh M."/>
            <person name="Sonobe K."/>
            <person name="Ishii M."/>
            <person name="Ohtani R."/>
            <person name="Kanamori-Sato M."/>
            <person name="Honoki R."/>
            <person name="Miyazaki D."/>
            <person name="Mochizuki H."/>
            <person name="Umetsu J."/>
            <person name="Higashi K."/>
            <person name="Shibata D."/>
            <person name="Kamiya Y."/>
            <person name="Sato N."/>
            <person name="Nakamura Y."/>
            <person name="Tabata S."/>
            <person name="Ida S."/>
            <person name="Kurokawa K."/>
            <person name="Ohta H."/>
        </authorList>
    </citation>
    <scope>NUCLEOTIDE SEQUENCE [LARGE SCALE GENOMIC DNA]</scope>
    <source>
        <strain evidence="3 4">NIES-2285</strain>
    </source>
</reference>
<feature type="region of interest" description="Disordered" evidence="2">
    <location>
        <begin position="323"/>
        <end position="342"/>
    </location>
</feature>
<evidence type="ECO:0000256" key="2">
    <source>
        <dbReference type="SAM" id="MobiDB-lite"/>
    </source>
</evidence>
<keyword evidence="1" id="KW-0175">Coiled coil</keyword>
<evidence type="ECO:0000313" key="4">
    <source>
        <dbReference type="Proteomes" id="UP000054558"/>
    </source>
</evidence>
<organism evidence="3 4">
    <name type="scientific">Klebsormidium nitens</name>
    <name type="common">Green alga</name>
    <name type="synonym">Ulothrix nitens</name>
    <dbReference type="NCBI Taxonomy" id="105231"/>
    <lineage>
        <taxon>Eukaryota</taxon>
        <taxon>Viridiplantae</taxon>
        <taxon>Streptophyta</taxon>
        <taxon>Klebsormidiophyceae</taxon>
        <taxon>Klebsormidiales</taxon>
        <taxon>Klebsormidiaceae</taxon>
        <taxon>Klebsormidium</taxon>
    </lineage>
</organism>
<proteinExistence type="predicted"/>
<keyword evidence="4" id="KW-1185">Reference proteome</keyword>
<feature type="compositionally biased region" description="Basic and acidic residues" evidence="2">
    <location>
        <begin position="18"/>
        <end position="35"/>
    </location>
</feature>
<feature type="compositionally biased region" description="Pro residues" evidence="2">
    <location>
        <begin position="536"/>
        <end position="549"/>
    </location>
</feature>
<feature type="coiled-coil region" evidence="1">
    <location>
        <begin position="396"/>
        <end position="437"/>
    </location>
</feature>
<feature type="non-terminal residue" evidence="3">
    <location>
        <position position="549"/>
    </location>
</feature>
<feature type="compositionally biased region" description="Low complexity" evidence="2">
    <location>
        <begin position="80"/>
        <end position="90"/>
    </location>
</feature>
<feature type="region of interest" description="Disordered" evidence="2">
    <location>
        <begin position="1"/>
        <end position="39"/>
    </location>
</feature>